<proteinExistence type="predicted"/>
<keyword evidence="3" id="KW-1185">Reference proteome</keyword>
<reference evidence="2" key="1">
    <citation type="submission" date="2020-05" db="EMBL/GenBank/DDBJ databases">
        <title>WGS assembly of Panicum virgatum.</title>
        <authorList>
            <person name="Lovell J.T."/>
            <person name="Jenkins J."/>
            <person name="Shu S."/>
            <person name="Juenger T.E."/>
            <person name="Schmutz J."/>
        </authorList>
    </citation>
    <scope>NUCLEOTIDE SEQUENCE</scope>
    <source>
        <strain evidence="2">AP13</strain>
    </source>
</reference>
<gene>
    <name evidence="2" type="ORF">PVAP13_4NG116300</name>
</gene>
<feature type="region of interest" description="Disordered" evidence="1">
    <location>
        <begin position="57"/>
        <end position="210"/>
    </location>
</feature>
<accession>A0A8T0T712</accession>
<feature type="compositionally biased region" description="Basic and acidic residues" evidence="1">
    <location>
        <begin position="197"/>
        <end position="210"/>
    </location>
</feature>
<dbReference type="EMBL" id="CM029044">
    <property type="protein sequence ID" value="KAG2605123.1"/>
    <property type="molecule type" value="Genomic_DNA"/>
</dbReference>
<dbReference type="Proteomes" id="UP000823388">
    <property type="component" value="Chromosome 4N"/>
</dbReference>
<feature type="compositionally biased region" description="Basic and acidic residues" evidence="1">
    <location>
        <begin position="160"/>
        <end position="186"/>
    </location>
</feature>
<feature type="compositionally biased region" description="Low complexity" evidence="1">
    <location>
        <begin position="67"/>
        <end position="85"/>
    </location>
</feature>
<feature type="compositionally biased region" description="Basic residues" evidence="1">
    <location>
        <begin position="132"/>
        <end position="159"/>
    </location>
</feature>
<evidence type="ECO:0000256" key="1">
    <source>
        <dbReference type="SAM" id="MobiDB-lite"/>
    </source>
</evidence>
<name>A0A8T0T712_PANVG</name>
<protein>
    <submittedName>
        <fullName evidence="2">Uncharacterized protein</fullName>
    </submittedName>
</protein>
<sequence length="210" mass="22012">MVSAAFSAASGGSAASVGDELASAWNATVTSDLPASAAAALSITGRRVAAPTGAYATAVSSRTSRLATSPPRAPAPRARWTSPWPSSTSLRCPALATSSASNRKRRTEGGVTGAAVPRGAAGLVSRHEQLRGRRGGRTRAPRHPRRGGARARRRPPPRHRREEGVASAEDAAKEQEAELEENRDPQVKMPHGSGHCRRGEEPGRRHRGGE</sequence>
<organism evidence="2 3">
    <name type="scientific">Panicum virgatum</name>
    <name type="common">Blackwell switchgrass</name>
    <dbReference type="NCBI Taxonomy" id="38727"/>
    <lineage>
        <taxon>Eukaryota</taxon>
        <taxon>Viridiplantae</taxon>
        <taxon>Streptophyta</taxon>
        <taxon>Embryophyta</taxon>
        <taxon>Tracheophyta</taxon>
        <taxon>Spermatophyta</taxon>
        <taxon>Magnoliopsida</taxon>
        <taxon>Liliopsida</taxon>
        <taxon>Poales</taxon>
        <taxon>Poaceae</taxon>
        <taxon>PACMAD clade</taxon>
        <taxon>Panicoideae</taxon>
        <taxon>Panicodae</taxon>
        <taxon>Paniceae</taxon>
        <taxon>Panicinae</taxon>
        <taxon>Panicum</taxon>
        <taxon>Panicum sect. Hiantes</taxon>
    </lineage>
</organism>
<evidence type="ECO:0000313" key="3">
    <source>
        <dbReference type="Proteomes" id="UP000823388"/>
    </source>
</evidence>
<feature type="compositionally biased region" description="Polar residues" evidence="1">
    <location>
        <begin position="86"/>
        <end position="101"/>
    </location>
</feature>
<comment type="caution">
    <text evidence="2">The sequence shown here is derived from an EMBL/GenBank/DDBJ whole genome shotgun (WGS) entry which is preliminary data.</text>
</comment>
<evidence type="ECO:0000313" key="2">
    <source>
        <dbReference type="EMBL" id="KAG2605123.1"/>
    </source>
</evidence>
<dbReference type="AlphaFoldDB" id="A0A8T0T712"/>